<evidence type="ECO:0000256" key="8">
    <source>
        <dbReference type="SAM" id="Phobius"/>
    </source>
</evidence>
<comment type="subcellular location">
    <subcellularLocation>
        <location evidence="1">Cell membrane</location>
        <topology evidence="1">Multi-pass membrane protein</topology>
    </subcellularLocation>
</comment>
<evidence type="ECO:0000256" key="1">
    <source>
        <dbReference type="ARBA" id="ARBA00004651"/>
    </source>
</evidence>
<feature type="transmembrane region" description="Helical" evidence="8">
    <location>
        <begin position="6"/>
        <end position="22"/>
    </location>
</feature>
<dbReference type="OrthoDB" id="147743at2157"/>
<dbReference type="GO" id="GO:0055085">
    <property type="term" value="P:transmembrane transport"/>
    <property type="evidence" value="ECO:0007669"/>
    <property type="project" value="InterPro"/>
</dbReference>
<dbReference type="InterPro" id="IPR038770">
    <property type="entry name" value="Na+/solute_symporter_sf"/>
</dbReference>
<feature type="transmembrane region" description="Helical" evidence="8">
    <location>
        <begin position="226"/>
        <end position="246"/>
    </location>
</feature>
<keyword evidence="3" id="KW-0813">Transport</keyword>
<protein>
    <submittedName>
        <fullName evidence="9">Transporter</fullName>
    </submittedName>
</protein>
<proteinExistence type="inferred from homology"/>
<dbReference type="EMBL" id="CP011266">
    <property type="protein sequence ID" value="ALT70008.1"/>
    <property type="molecule type" value="Genomic_DNA"/>
</dbReference>
<dbReference type="GO" id="GO:0005886">
    <property type="term" value="C:plasma membrane"/>
    <property type="evidence" value="ECO:0007669"/>
    <property type="project" value="UniProtKB-SubCell"/>
</dbReference>
<dbReference type="Gene3D" id="1.20.1530.20">
    <property type="match status" value="1"/>
</dbReference>
<evidence type="ECO:0000256" key="6">
    <source>
        <dbReference type="ARBA" id="ARBA00022989"/>
    </source>
</evidence>
<feature type="transmembrane region" description="Helical" evidence="8">
    <location>
        <begin position="192"/>
        <end position="214"/>
    </location>
</feature>
<feature type="transmembrane region" description="Helical" evidence="8">
    <location>
        <begin position="65"/>
        <end position="85"/>
    </location>
</feature>
<evidence type="ECO:0000256" key="4">
    <source>
        <dbReference type="ARBA" id="ARBA00022475"/>
    </source>
</evidence>
<keyword evidence="10" id="KW-1185">Reference proteome</keyword>
<dbReference type="Pfam" id="PF03547">
    <property type="entry name" value="Mem_trans"/>
    <property type="match status" value="2"/>
</dbReference>
<evidence type="ECO:0000256" key="7">
    <source>
        <dbReference type="ARBA" id="ARBA00023136"/>
    </source>
</evidence>
<dbReference type="PATRIC" id="fig|230361.4.peg.2325"/>
<dbReference type="AlphaFoldDB" id="A0A0U3ECH8"/>
<accession>A0A0U3ECH8</accession>
<evidence type="ECO:0000256" key="3">
    <source>
        <dbReference type="ARBA" id="ARBA00022448"/>
    </source>
</evidence>
<dbReference type="RefSeq" id="WP_058740209.1">
    <property type="nucleotide sequence ID" value="NZ_CP011266.1"/>
</dbReference>
<comment type="similarity">
    <text evidence="2">Belongs to the auxin efflux carrier (TC 2.A.69) family.</text>
</comment>
<feature type="transmembrane region" description="Helical" evidence="8">
    <location>
        <begin position="124"/>
        <end position="146"/>
    </location>
</feature>
<reference evidence="9 10" key="1">
    <citation type="submission" date="2015-04" db="EMBL/GenBank/DDBJ databases">
        <title>The complete genome sequence of the rumen methanogen Methanobrevibacter millerae SM9.</title>
        <authorList>
            <person name="Leahy S.C."/>
            <person name="Kelly W.J."/>
            <person name="Pacheco D.M."/>
            <person name="Li D."/>
            <person name="Altermann E."/>
            <person name="Attwood G.T."/>
        </authorList>
    </citation>
    <scope>NUCLEOTIDE SEQUENCE [LARGE SCALE GENOMIC DNA]</scope>
    <source>
        <strain evidence="9 10">SM9</strain>
    </source>
</reference>
<evidence type="ECO:0000313" key="9">
    <source>
        <dbReference type="EMBL" id="ALT70008.1"/>
    </source>
</evidence>
<sequence length="301" mass="32990">MDAIQITILSIIIMIALGYILKRIDFLSVDNVDTLNNIVIYIMLPSMIFSALYTADLSMISSLGILPFVILASSFVTGIISYFILKRFNLSDKMLWSVLVTIMIANTGFMGYPISIGVYGSEGFLRAIFCDMATSVIFLILSFALVLKFGGSPKTAVKKIAFFPPLWAIILGILLNITHISIGPVLENTVNYLGNGTIPLIMLSLGISIDFGGIKRSKNMIIFTSIMKLLIFPLIASFIVSHLGLLDLQFKIPIIEAAMPSGMLSLVLAITYKLDYELTSDCILINTVISLVTLPVILMLL</sequence>
<dbReference type="PANTHER" id="PTHR36838:SF3">
    <property type="entry name" value="TRANSPORTER AUXIN EFFLUX CARRIER EC FAMILY"/>
    <property type="match status" value="1"/>
</dbReference>
<keyword evidence="6 8" id="KW-1133">Transmembrane helix</keyword>
<dbReference type="GeneID" id="26737210"/>
<evidence type="ECO:0000256" key="5">
    <source>
        <dbReference type="ARBA" id="ARBA00022692"/>
    </source>
</evidence>
<keyword evidence="5 8" id="KW-0812">Transmembrane</keyword>
<dbReference type="InterPro" id="IPR004776">
    <property type="entry name" value="Mem_transp_PIN-like"/>
</dbReference>
<gene>
    <name evidence="9" type="ORF">sm9_2252</name>
</gene>
<feature type="transmembrane region" description="Helical" evidence="8">
    <location>
        <begin position="94"/>
        <end position="112"/>
    </location>
</feature>
<dbReference type="PANTHER" id="PTHR36838">
    <property type="entry name" value="AUXIN EFFLUX CARRIER FAMILY PROTEIN"/>
    <property type="match status" value="1"/>
</dbReference>
<dbReference type="KEGG" id="mmil:sm9_2252"/>
<keyword evidence="7 8" id="KW-0472">Membrane</keyword>
<feature type="transmembrane region" description="Helical" evidence="8">
    <location>
        <begin position="282"/>
        <end position="300"/>
    </location>
</feature>
<feature type="transmembrane region" description="Helical" evidence="8">
    <location>
        <begin position="34"/>
        <end position="53"/>
    </location>
</feature>
<name>A0A0U3ECH8_9EURY</name>
<evidence type="ECO:0000313" key="10">
    <source>
        <dbReference type="Proteomes" id="UP000067738"/>
    </source>
</evidence>
<feature type="transmembrane region" description="Helical" evidence="8">
    <location>
        <begin position="166"/>
        <end position="186"/>
    </location>
</feature>
<dbReference type="Proteomes" id="UP000067738">
    <property type="component" value="Chromosome"/>
</dbReference>
<keyword evidence="4" id="KW-1003">Cell membrane</keyword>
<organism evidence="9 10">
    <name type="scientific">Methanobrevibacter millerae</name>
    <dbReference type="NCBI Taxonomy" id="230361"/>
    <lineage>
        <taxon>Archaea</taxon>
        <taxon>Methanobacteriati</taxon>
        <taxon>Methanobacteriota</taxon>
        <taxon>Methanomada group</taxon>
        <taxon>Methanobacteria</taxon>
        <taxon>Methanobacteriales</taxon>
        <taxon>Methanobacteriaceae</taxon>
        <taxon>Methanobrevibacter</taxon>
    </lineage>
</organism>
<feature type="transmembrane region" description="Helical" evidence="8">
    <location>
        <begin position="252"/>
        <end position="270"/>
    </location>
</feature>
<evidence type="ECO:0000256" key="2">
    <source>
        <dbReference type="ARBA" id="ARBA00010145"/>
    </source>
</evidence>